<accession>A0A250ILZ6</accession>
<evidence type="ECO:0000313" key="4">
    <source>
        <dbReference type="Proteomes" id="UP000217289"/>
    </source>
</evidence>
<keyword evidence="1" id="KW-1133">Transmembrane helix</keyword>
<dbReference type="PANTHER" id="PTHR11635:SF152">
    <property type="entry name" value="CAMP-DEPENDENT PROTEIN KINASE TYPE I REGULATORY SUBUNIT-RELATED"/>
    <property type="match status" value="1"/>
</dbReference>
<dbReference type="AlphaFoldDB" id="A0A250ILZ6"/>
<dbReference type="GO" id="GO:0034236">
    <property type="term" value="F:protein kinase A catalytic subunit binding"/>
    <property type="evidence" value="ECO:0007669"/>
    <property type="project" value="TreeGrafter"/>
</dbReference>
<organism evidence="3 4">
    <name type="scientific">Melittangium boletus DSM 14713</name>
    <dbReference type="NCBI Taxonomy" id="1294270"/>
    <lineage>
        <taxon>Bacteria</taxon>
        <taxon>Pseudomonadati</taxon>
        <taxon>Myxococcota</taxon>
        <taxon>Myxococcia</taxon>
        <taxon>Myxococcales</taxon>
        <taxon>Cystobacterineae</taxon>
        <taxon>Archangiaceae</taxon>
        <taxon>Melittangium</taxon>
    </lineage>
</organism>
<sequence>MATPEPQSWGQRLWPAATFQFALIAGVTQLKTAANALVLSRFESHVLPYLYLVGALLVAAMALLPRRGPGEPGPSLRLLMTGGAAVVGLLTLGVSLGQRLPALALYLFVDVFTTFISLHFWGRMASAFDAREARRAFTALNGVGMAGGMLGGLLVQTLAVRLGTVAILAGGALSLGAAGLAFHFHHVTDTPRPARSRHLTPPAAAWEYLATSSYARVLAALGVSFAVLSAFVDYLFRLRVERTLSEDGLAALFGSLQLWIGLLCVVFQLFVAERLLKRMGLMAYLALLPGAMAPLAVASLVTPDLWPVHLLRLLENAVNYSLLPVGVQLLYAAVPDEEREALRGAVEGLLRKGGTVLAGVLLIGVGRAADGVSMALAVVGLCGLLGVLLLRLRPAYVEALGEQVGATSEEDEALGREDRRLLVEALGSSAPERVVSAMELMEQEGLPLRPHLSVLLRHTHERVQERAVALALALEATETAPLLEQLVTQGARRPRDGAVWALAKLAPERAELLLPSLLRSPDVGLRCASIGALLPNPRWNAAARMSLGAMAARGAQAPVAERREVAGLFGRLKDPTYLPMLATFLSDPDSSVRRVAVRSVGEGGYVKLAPRLLPFLTWREERRESREALAALGDEVTPLLETTLNDFSAPLAMRLQVPRVLRLIGTPSALHALLFSNVRDDARLHFRIGAELSRLRDEHPEHPVDEERVREALGRRREVYRALVGPYRDLRAELGDASLLTRVVGDRLDQALELSFFLLGLLHPPQVMRRVHQHVAGQDSRRRAYALELLETLTNEEDRALVREQVESHHRDLPPGETGSLEDHLAWLCRSEDVVLRACARQVAGRIGLDVPGVQESDMSQATVQKLFLLEEVHVFSQNDVDDVAAVAAIAREARFRAGERVYSEGDPGDALYVIIEGVVDAINNGEQMLRMKAKDTFGDISLLDGAPRPTDAIAVEDTRVLVIDRRDFLDLLADRPELLTGFFRAVSQQFRAVIQLAESLQASAEALLPHQVVALERPVAEEAPVPPPPEHKRAG</sequence>
<evidence type="ECO:0000259" key="2">
    <source>
        <dbReference type="PROSITE" id="PS50042"/>
    </source>
</evidence>
<proteinExistence type="predicted"/>
<dbReference type="Gene3D" id="2.60.120.10">
    <property type="entry name" value="Jelly Rolls"/>
    <property type="match status" value="1"/>
</dbReference>
<feature type="transmembrane region" description="Helical" evidence="1">
    <location>
        <begin position="165"/>
        <end position="187"/>
    </location>
</feature>
<dbReference type="InterPro" id="IPR014710">
    <property type="entry name" value="RmlC-like_jellyroll"/>
</dbReference>
<name>A0A250ILZ6_9BACT</name>
<keyword evidence="4" id="KW-1185">Reference proteome</keyword>
<dbReference type="InterPro" id="IPR018490">
    <property type="entry name" value="cNMP-bd_dom_sf"/>
</dbReference>
<dbReference type="SMART" id="SM00100">
    <property type="entry name" value="cNMP"/>
    <property type="match status" value="1"/>
</dbReference>
<dbReference type="Pfam" id="PF13646">
    <property type="entry name" value="HEAT_2"/>
    <property type="match status" value="1"/>
</dbReference>
<dbReference type="GO" id="GO:0005829">
    <property type="term" value="C:cytosol"/>
    <property type="evidence" value="ECO:0007669"/>
    <property type="project" value="TreeGrafter"/>
</dbReference>
<dbReference type="GO" id="GO:0005952">
    <property type="term" value="C:cAMP-dependent protein kinase complex"/>
    <property type="evidence" value="ECO:0007669"/>
    <property type="project" value="InterPro"/>
</dbReference>
<dbReference type="PRINTS" id="PR00103">
    <property type="entry name" value="CAMPKINASE"/>
</dbReference>
<feature type="transmembrane region" description="Helical" evidence="1">
    <location>
        <begin position="283"/>
        <end position="302"/>
    </location>
</feature>
<keyword evidence="1" id="KW-0812">Transmembrane</keyword>
<dbReference type="PANTHER" id="PTHR11635">
    <property type="entry name" value="CAMP-DEPENDENT PROTEIN KINASE REGULATORY CHAIN"/>
    <property type="match status" value="1"/>
</dbReference>
<dbReference type="SUPFAM" id="SSF48371">
    <property type="entry name" value="ARM repeat"/>
    <property type="match status" value="1"/>
</dbReference>
<dbReference type="InterPro" id="IPR036259">
    <property type="entry name" value="MFS_trans_sf"/>
</dbReference>
<feature type="transmembrane region" description="Helical" evidence="1">
    <location>
        <begin position="46"/>
        <end position="64"/>
    </location>
</feature>
<feature type="transmembrane region" description="Helical" evidence="1">
    <location>
        <begin position="217"/>
        <end position="236"/>
    </location>
</feature>
<protein>
    <recommendedName>
        <fullName evidence="2">Cyclic nucleotide-binding domain-containing protein</fullName>
    </recommendedName>
</protein>
<gene>
    <name evidence="3" type="ORF">MEBOL_006258</name>
</gene>
<dbReference type="InterPro" id="IPR000595">
    <property type="entry name" value="cNMP-bd_dom"/>
</dbReference>
<evidence type="ECO:0000313" key="3">
    <source>
        <dbReference type="EMBL" id="ATB32769.1"/>
    </source>
</evidence>
<reference evidence="3 4" key="1">
    <citation type="submission" date="2017-06" db="EMBL/GenBank/DDBJ databases">
        <authorList>
            <person name="Kim H.J."/>
            <person name="Triplett B.A."/>
        </authorList>
    </citation>
    <scope>NUCLEOTIDE SEQUENCE [LARGE SCALE GENOMIC DNA]</scope>
    <source>
        <strain evidence="3 4">DSM 14713</strain>
    </source>
</reference>
<dbReference type="CDD" id="cd00038">
    <property type="entry name" value="CAP_ED"/>
    <property type="match status" value="1"/>
</dbReference>
<dbReference type="KEGG" id="mbd:MEBOL_006258"/>
<feature type="transmembrane region" description="Helical" evidence="1">
    <location>
        <begin position="371"/>
        <end position="390"/>
    </location>
</feature>
<dbReference type="Proteomes" id="UP000217289">
    <property type="component" value="Chromosome"/>
</dbReference>
<dbReference type="RefSeq" id="WP_095980912.1">
    <property type="nucleotide sequence ID" value="NZ_CP022163.1"/>
</dbReference>
<dbReference type="InterPro" id="IPR050503">
    <property type="entry name" value="cAMP-dep_PK_reg_su-like"/>
</dbReference>
<dbReference type="GO" id="GO:0030552">
    <property type="term" value="F:cAMP binding"/>
    <property type="evidence" value="ECO:0007669"/>
    <property type="project" value="TreeGrafter"/>
</dbReference>
<keyword evidence="1" id="KW-0472">Membrane</keyword>
<feature type="transmembrane region" description="Helical" evidence="1">
    <location>
        <begin position="103"/>
        <end position="124"/>
    </location>
</feature>
<feature type="transmembrane region" description="Helical" evidence="1">
    <location>
        <begin position="136"/>
        <end position="159"/>
    </location>
</feature>
<feature type="domain" description="Cyclic nucleotide-binding" evidence="2">
    <location>
        <begin position="875"/>
        <end position="990"/>
    </location>
</feature>
<dbReference type="InterPro" id="IPR011989">
    <property type="entry name" value="ARM-like"/>
</dbReference>
<feature type="transmembrane region" description="Helical" evidence="1">
    <location>
        <begin position="248"/>
        <end position="271"/>
    </location>
</feature>
<dbReference type="OrthoDB" id="3525895at2"/>
<dbReference type="Gene3D" id="1.20.1250.20">
    <property type="entry name" value="MFS general substrate transporter like domains"/>
    <property type="match status" value="1"/>
</dbReference>
<dbReference type="PROSITE" id="PS50042">
    <property type="entry name" value="CNMP_BINDING_3"/>
    <property type="match status" value="1"/>
</dbReference>
<dbReference type="SUPFAM" id="SSF51206">
    <property type="entry name" value="cAMP-binding domain-like"/>
    <property type="match status" value="1"/>
</dbReference>
<evidence type="ECO:0000256" key="1">
    <source>
        <dbReference type="SAM" id="Phobius"/>
    </source>
</evidence>
<dbReference type="Pfam" id="PF00027">
    <property type="entry name" value="cNMP_binding"/>
    <property type="match status" value="1"/>
</dbReference>
<dbReference type="Gene3D" id="1.25.10.10">
    <property type="entry name" value="Leucine-rich Repeat Variant"/>
    <property type="match status" value="2"/>
</dbReference>
<dbReference type="EMBL" id="CP022163">
    <property type="protein sequence ID" value="ATB32769.1"/>
    <property type="molecule type" value="Genomic_DNA"/>
</dbReference>
<dbReference type="GO" id="GO:0004862">
    <property type="term" value="F:cAMP-dependent protein kinase inhibitor activity"/>
    <property type="evidence" value="ECO:0007669"/>
    <property type="project" value="TreeGrafter"/>
</dbReference>
<feature type="transmembrane region" description="Helical" evidence="1">
    <location>
        <begin position="76"/>
        <end position="97"/>
    </location>
</feature>
<dbReference type="SUPFAM" id="SSF103473">
    <property type="entry name" value="MFS general substrate transporter"/>
    <property type="match status" value="1"/>
</dbReference>
<dbReference type="InterPro" id="IPR016024">
    <property type="entry name" value="ARM-type_fold"/>
</dbReference>